<comment type="caution">
    <text evidence="2">The sequence shown here is derived from an EMBL/GenBank/DDBJ whole genome shotgun (WGS) entry which is preliminary data.</text>
</comment>
<dbReference type="InterPro" id="IPR027417">
    <property type="entry name" value="P-loop_NTPase"/>
</dbReference>
<dbReference type="CDD" id="cd00882">
    <property type="entry name" value="Ras_like_GTPase"/>
    <property type="match status" value="1"/>
</dbReference>
<keyword evidence="1" id="KW-1133">Transmembrane helix</keyword>
<keyword evidence="3" id="KW-1185">Reference proteome</keyword>
<sequence>MSNNPLQNLKMLFQNRPEVLRMLDARELDLSGLESAAYIREQKKRKLYPEPVNFYATGRTGAGKTSLGNTFLEPGKGKPPMESHGHQDCTSSVQYFQLASNLRYFDLPGAGSSEEFDNINRASLVIEQITDEDEKIYPVSKFKVLDFSEYQTKGVQEEVVTVDNWQSSDNQKFVGADVILYVIAPHMQFTREDRKYLRALLKSQTQRHQNQKIIFALNIHRTKDGQLKPTPQNLADVRKFITEIYQEFYRNTIPPVVETDSLKGTGISQITELICQILPSEKIGNMQQVLKDELKEVAKKERSYRYREALIYIASRLATERVDTPLGKGILNEAYAAVCDYGISIFLEEDARAEMEKELYQLVDEFAAQTKTSRAKAIETMVDVVEYKQEKEEIIAGWDQEYKDVEVPDVEIDYREKTQSRVETVDAGRSAGRIAGGTAVGALAGLGGLAAGLMGLAAAGVTVATGGLAAPLAAAVIGGAVTGGAMGAKKQTKQITVNEDVIEPVVKKVTKMEKRLAGMKARKQEVIKDVPYIVPKLKKVGEEFIQGGYPVVENLLAIGLGIESANSSADKQNNFNFEDAVKSGQQQVKAALSRYRDRINQLAESNDPDVAEAEIIKILTGALLK</sequence>
<keyword evidence="1" id="KW-0812">Transmembrane</keyword>
<organism evidence="2 3">
    <name type="scientific">Planktothrix mougeotii LEGE 06226</name>
    <dbReference type="NCBI Taxonomy" id="1828728"/>
    <lineage>
        <taxon>Bacteria</taxon>
        <taxon>Bacillati</taxon>
        <taxon>Cyanobacteriota</taxon>
        <taxon>Cyanophyceae</taxon>
        <taxon>Oscillatoriophycideae</taxon>
        <taxon>Oscillatoriales</taxon>
        <taxon>Microcoleaceae</taxon>
        <taxon>Planktothrix</taxon>
    </lineage>
</organism>
<reference evidence="2 3" key="1">
    <citation type="submission" date="2020-10" db="EMBL/GenBank/DDBJ databases">
        <authorList>
            <person name="Castelo-Branco R."/>
            <person name="Eusebio N."/>
            <person name="Adriana R."/>
            <person name="Vieira A."/>
            <person name="Brugerolle De Fraissinette N."/>
            <person name="Rezende De Castro R."/>
            <person name="Schneider M.P."/>
            <person name="Vasconcelos V."/>
            <person name="Leao P.N."/>
        </authorList>
    </citation>
    <scope>NUCLEOTIDE SEQUENCE [LARGE SCALE GENOMIC DNA]</scope>
    <source>
        <strain evidence="2 3">LEGE 06226</strain>
    </source>
</reference>
<name>A0ABR9UH76_9CYAN</name>
<gene>
    <name evidence="2" type="ORF">IQ236_21645</name>
</gene>
<evidence type="ECO:0008006" key="4">
    <source>
        <dbReference type="Google" id="ProtNLM"/>
    </source>
</evidence>
<feature type="transmembrane region" description="Helical" evidence="1">
    <location>
        <begin position="468"/>
        <end position="488"/>
    </location>
</feature>
<proteinExistence type="predicted"/>
<dbReference type="SUPFAM" id="SSF52540">
    <property type="entry name" value="P-loop containing nucleoside triphosphate hydrolases"/>
    <property type="match status" value="1"/>
</dbReference>
<dbReference type="Proteomes" id="UP000640725">
    <property type="component" value="Unassembled WGS sequence"/>
</dbReference>
<dbReference type="EMBL" id="JADEWU010000069">
    <property type="protein sequence ID" value="MBE9145798.1"/>
    <property type="molecule type" value="Genomic_DNA"/>
</dbReference>
<dbReference type="Gene3D" id="3.40.50.300">
    <property type="entry name" value="P-loop containing nucleotide triphosphate hydrolases"/>
    <property type="match status" value="1"/>
</dbReference>
<feature type="transmembrane region" description="Helical" evidence="1">
    <location>
        <begin position="439"/>
        <end position="462"/>
    </location>
</feature>
<protein>
    <recommendedName>
        <fullName evidence="4">G domain-containing protein</fullName>
    </recommendedName>
</protein>
<evidence type="ECO:0000313" key="2">
    <source>
        <dbReference type="EMBL" id="MBE9145798.1"/>
    </source>
</evidence>
<accession>A0ABR9UH76</accession>
<dbReference type="RefSeq" id="WP_193871199.1">
    <property type="nucleotide sequence ID" value="NZ_JADEWU010000069.1"/>
</dbReference>
<evidence type="ECO:0000256" key="1">
    <source>
        <dbReference type="SAM" id="Phobius"/>
    </source>
</evidence>
<keyword evidence="1" id="KW-0472">Membrane</keyword>
<evidence type="ECO:0000313" key="3">
    <source>
        <dbReference type="Proteomes" id="UP000640725"/>
    </source>
</evidence>